<evidence type="ECO:0000256" key="4">
    <source>
        <dbReference type="ARBA" id="ARBA00022692"/>
    </source>
</evidence>
<dbReference type="GO" id="GO:0005886">
    <property type="term" value="C:plasma membrane"/>
    <property type="evidence" value="ECO:0007669"/>
    <property type="project" value="UniProtKB-SubCell"/>
</dbReference>
<evidence type="ECO:0000256" key="5">
    <source>
        <dbReference type="ARBA" id="ARBA00022989"/>
    </source>
</evidence>
<comment type="subcellular location">
    <subcellularLocation>
        <location evidence="1">Cell membrane</location>
        <topology evidence="1">Multi-pass membrane protein</topology>
    </subcellularLocation>
</comment>
<keyword evidence="2" id="KW-1003">Cell membrane</keyword>
<accession>A0A1Z5H628</accession>
<keyword evidence="5 8" id="KW-1133">Transmembrane helix</keyword>
<keyword evidence="6 8" id="KW-0472">Membrane</keyword>
<evidence type="ECO:0000313" key="11">
    <source>
        <dbReference type="Proteomes" id="UP000223370"/>
    </source>
</evidence>
<evidence type="ECO:0000256" key="3">
    <source>
        <dbReference type="ARBA" id="ARBA00022519"/>
    </source>
</evidence>
<dbReference type="RefSeq" id="WP_098823961.1">
    <property type="nucleotide sequence ID" value="NZ_BCMJ01000002.1"/>
</dbReference>
<gene>
    <name evidence="10" type="ORF">IWT5_00733</name>
</gene>
<evidence type="ECO:0000259" key="9">
    <source>
        <dbReference type="Pfam" id="PF12821"/>
    </source>
</evidence>
<dbReference type="AlphaFoldDB" id="A0A1Z5H628"/>
<dbReference type="Pfam" id="PF12821">
    <property type="entry name" value="ThrE_2"/>
    <property type="match status" value="1"/>
</dbReference>
<comment type="similarity">
    <text evidence="7">Belongs to the ThrE exporter (TC 2.A.79) family.</text>
</comment>
<keyword evidence="11" id="KW-1185">Reference proteome</keyword>
<keyword evidence="3" id="KW-0997">Cell inner membrane</keyword>
<dbReference type="OrthoDB" id="9810047at2"/>
<dbReference type="GO" id="GO:0015744">
    <property type="term" value="P:succinate transport"/>
    <property type="evidence" value="ECO:0007669"/>
    <property type="project" value="TreeGrafter"/>
</dbReference>
<proteinExistence type="inferred from homology"/>
<feature type="transmembrane region" description="Helical" evidence="8">
    <location>
        <begin position="42"/>
        <end position="67"/>
    </location>
</feature>
<feature type="domain" description="Threonine/Serine exporter ThrE" evidence="9">
    <location>
        <begin position="8"/>
        <end position="134"/>
    </location>
</feature>
<evidence type="ECO:0000313" key="10">
    <source>
        <dbReference type="EMBL" id="GAT18459.1"/>
    </source>
</evidence>
<dbReference type="EMBL" id="BCMJ01000002">
    <property type="protein sequence ID" value="GAT18459.1"/>
    <property type="molecule type" value="Genomic_DNA"/>
</dbReference>
<protein>
    <submittedName>
        <fullName evidence="10">Membrane protein</fullName>
    </submittedName>
</protein>
<feature type="transmembrane region" description="Helical" evidence="8">
    <location>
        <begin position="5"/>
        <end position="22"/>
    </location>
</feature>
<dbReference type="Proteomes" id="UP000223370">
    <property type="component" value="Unassembled WGS sequence"/>
</dbReference>
<evidence type="ECO:0000256" key="2">
    <source>
        <dbReference type="ARBA" id="ARBA00022475"/>
    </source>
</evidence>
<sequence>MLKLITDLILTYIGTVTFGVLMNVPRRSLNLGGWIGTISFLAYRLCIAANLGIAVANLLGTLIIGILSMQAARYKRMPVINFNIPALVPFVPGGQAYQMIKNFALGNVGEAISFLLQVAIIAGSIAFGFLLAEMVNRMQTKLMVQFSSRWSHENRNNPKL</sequence>
<feature type="transmembrane region" description="Helical" evidence="8">
    <location>
        <begin position="112"/>
        <end position="132"/>
    </location>
</feature>
<name>A0A1Z5H628_9LACO</name>
<dbReference type="PANTHER" id="PTHR34390:SF1">
    <property type="entry name" value="SUCCINATE TRANSPORTER SUBUNIT YJJB-RELATED"/>
    <property type="match status" value="1"/>
</dbReference>
<evidence type="ECO:0000256" key="6">
    <source>
        <dbReference type="ARBA" id="ARBA00023136"/>
    </source>
</evidence>
<dbReference type="PANTHER" id="PTHR34390">
    <property type="entry name" value="UPF0442 PROTEIN YJJB-RELATED"/>
    <property type="match status" value="1"/>
</dbReference>
<evidence type="ECO:0000256" key="7">
    <source>
        <dbReference type="ARBA" id="ARBA00034125"/>
    </source>
</evidence>
<organism evidence="10 11">
    <name type="scientific">Secundilactobacillus silagincola</name>
    <dbReference type="NCBI Taxonomy" id="1714681"/>
    <lineage>
        <taxon>Bacteria</taxon>
        <taxon>Bacillati</taxon>
        <taxon>Bacillota</taxon>
        <taxon>Bacilli</taxon>
        <taxon>Lactobacillales</taxon>
        <taxon>Lactobacillaceae</taxon>
        <taxon>Secundilactobacillus</taxon>
    </lineage>
</organism>
<dbReference type="InterPro" id="IPR050539">
    <property type="entry name" value="ThrE_Dicarb/AminoAcid_Exp"/>
</dbReference>
<evidence type="ECO:0000256" key="1">
    <source>
        <dbReference type="ARBA" id="ARBA00004651"/>
    </source>
</evidence>
<reference evidence="10 11" key="1">
    <citation type="submission" date="2015-11" db="EMBL/GenBank/DDBJ databases">
        <title>Draft genome sequences of new species of the genus Lactobacillus isolated from orchardgrass silage.</title>
        <authorList>
            <person name="Tohno M."/>
            <person name="Tanizawa Y."/>
            <person name="Arita M."/>
        </authorList>
    </citation>
    <scope>NUCLEOTIDE SEQUENCE [LARGE SCALE GENOMIC DNA]</scope>
    <source>
        <strain evidence="10 11">IWT5</strain>
    </source>
</reference>
<feature type="transmembrane region" description="Helical" evidence="8">
    <location>
        <begin position="79"/>
        <end position="100"/>
    </location>
</feature>
<dbReference type="InterPro" id="IPR024528">
    <property type="entry name" value="ThrE_2"/>
</dbReference>
<keyword evidence="4 8" id="KW-0812">Transmembrane</keyword>
<evidence type="ECO:0000256" key="8">
    <source>
        <dbReference type="SAM" id="Phobius"/>
    </source>
</evidence>
<comment type="caution">
    <text evidence="10">The sequence shown here is derived from an EMBL/GenBank/DDBJ whole genome shotgun (WGS) entry which is preliminary data.</text>
</comment>